<reference evidence="8 9" key="1">
    <citation type="submission" date="2019-06" db="EMBL/GenBank/DDBJ databases">
        <title>Sequencing the genomes of 1000 actinobacteria strains.</title>
        <authorList>
            <person name="Klenk H.-P."/>
        </authorList>
    </citation>
    <scope>NUCLEOTIDE SEQUENCE [LARGE SCALE GENOMIC DNA]</scope>
    <source>
        <strain evidence="8 9">DSM 45015</strain>
    </source>
</reference>
<dbReference type="SUPFAM" id="SSF50129">
    <property type="entry name" value="GroES-like"/>
    <property type="match status" value="2"/>
</dbReference>
<evidence type="ECO:0000313" key="8">
    <source>
        <dbReference type="EMBL" id="TQN31556.1"/>
    </source>
</evidence>
<protein>
    <submittedName>
        <fullName evidence="8">S-(Hydroxymethyl)glutathione dehydrogenase/alcohol dehydrogenase</fullName>
    </submittedName>
</protein>
<dbReference type="Pfam" id="PF08240">
    <property type="entry name" value="ADH_N"/>
    <property type="match status" value="1"/>
</dbReference>
<evidence type="ECO:0000256" key="2">
    <source>
        <dbReference type="ARBA" id="ARBA00008072"/>
    </source>
</evidence>
<dbReference type="PROSITE" id="PS00059">
    <property type="entry name" value="ADH_ZINC"/>
    <property type="match status" value="1"/>
</dbReference>
<dbReference type="SMART" id="SM00829">
    <property type="entry name" value="PKS_ER"/>
    <property type="match status" value="1"/>
</dbReference>
<dbReference type="InterPro" id="IPR013154">
    <property type="entry name" value="ADH-like_N"/>
</dbReference>
<comment type="similarity">
    <text evidence="2 6">Belongs to the zinc-containing alcohol dehydrogenase family.</text>
</comment>
<dbReference type="PANTHER" id="PTHR43350:SF21">
    <property type="entry name" value="S-NITROSOMYCOTHIOL REDUCTASE MSCR"/>
    <property type="match status" value="1"/>
</dbReference>
<sequence>MSTTVRAAVCTGTTDPLRISDVFLPEPGPGQVRVRLSAAGVCHSDLSLANGTLPQALPAVLGHEGAGRVESVGPDVTRTDIAPGQHVVLNWSPPCRECWFCTNDEPYLCEQGLDPASRAYANLEDGTPVFPGLGTGAFAEATVVPSHAVIPLPEGVTPSTDALLGCAALTGWGAVTNSARVRAGESAAVIGLGGVGLATLQALRLAGADPIIAVDVSPAKEELVRKLGASHFVAAGDNTPRELRGLTGGRGVDHAFEVVGSSTAIRTAWSATRRGGTTTVVGAGAKEDTVGLSALEIFHSARTLRGCMYGACDPDRDIPVLGQRVRDGELDLATMVTDEIGLDEVPEAFRRMREGRGGRSIVRFE</sequence>
<dbReference type="Gene3D" id="3.40.50.720">
    <property type="entry name" value="NAD(P)-binding Rossmann-like Domain"/>
    <property type="match status" value="1"/>
</dbReference>
<dbReference type="OrthoDB" id="334894at2"/>
<dbReference type="Pfam" id="PF00107">
    <property type="entry name" value="ADH_zinc_N"/>
    <property type="match status" value="1"/>
</dbReference>
<dbReference type="InterPro" id="IPR036291">
    <property type="entry name" value="NAD(P)-bd_dom_sf"/>
</dbReference>
<organism evidence="8 9">
    <name type="scientific">Haloactinospora alba</name>
    <dbReference type="NCBI Taxonomy" id="405555"/>
    <lineage>
        <taxon>Bacteria</taxon>
        <taxon>Bacillati</taxon>
        <taxon>Actinomycetota</taxon>
        <taxon>Actinomycetes</taxon>
        <taxon>Streptosporangiales</taxon>
        <taxon>Nocardiopsidaceae</taxon>
        <taxon>Haloactinospora</taxon>
    </lineage>
</organism>
<dbReference type="FunFam" id="3.40.50.720:FF:000003">
    <property type="entry name" value="S-(hydroxymethyl)glutathione dehydrogenase"/>
    <property type="match status" value="1"/>
</dbReference>
<dbReference type="GO" id="GO:0008270">
    <property type="term" value="F:zinc ion binding"/>
    <property type="evidence" value="ECO:0007669"/>
    <property type="project" value="InterPro"/>
</dbReference>
<keyword evidence="9" id="KW-1185">Reference proteome</keyword>
<evidence type="ECO:0000313" key="9">
    <source>
        <dbReference type="Proteomes" id="UP000317422"/>
    </source>
</evidence>
<gene>
    <name evidence="8" type="ORF">FHX37_1463</name>
</gene>
<evidence type="ECO:0000256" key="1">
    <source>
        <dbReference type="ARBA" id="ARBA00001947"/>
    </source>
</evidence>
<keyword evidence="3 6" id="KW-0479">Metal-binding</keyword>
<dbReference type="SUPFAM" id="SSF51735">
    <property type="entry name" value="NAD(P)-binding Rossmann-fold domains"/>
    <property type="match status" value="1"/>
</dbReference>
<evidence type="ECO:0000256" key="6">
    <source>
        <dbReference type="RuleBase" id="RU361277"/>
    </source>
</evidence>
<dbReference type="Gene3D" id="3.90.180.10">
    <property type="entry name" value="Medium-chain alcohol dehydrogenases, catalytic domain"/>
    <property type="match status" value="1"/>
</dbReference>
<dbReference type="GO" id="GO:0016491">
    <property type="term" value="F:oxidoreductase activity"/>
    <property type="evidence" value="ECO:0007669"/>
    <property type="project" value="UniProtKB-KW"/>
</dbReference>
<dbReference type="InterPro" id="IPR013149">
    <property type="entry name" value="ADH-like_C"/>
</dbReference>
<dbReference type="PANTHER" id="PTHR43350">
    <property type="entry name" value="NAD-DEPENDENT ALCOHOL DEHYDROGENASE"/>
    <property type="match status" value="1"/>
</dbReference>
<evidence type="ECO:0000259" key="7">
    <source>
        <dbReference type="SMART" id="SM00829"/>
    </source>
</evidence>
<evidence type="ECO:0000256" key="4">
    <source>
        <dbReference type="ARBA" id="ARBA00022833"/>
    </source>
</evidence>
<keyword evidence="4 6" id="KW-0862">Zinc</keyword>
<dbReference type="InterPro" id="IPR020843">
    <property type="entry name" value="ER"/>
</dbReference>
<dbReference type="Proteomes" id="UP000317422">
    <property type="component" value="Unassembled WGS sequence"/>
</dbReference>
<dbReference type="CDD" id="cd08279">
    <property type="entry name" value="Zn_ADH_class_III"/>
    <property type="match status" value="1"/>
</dbReference>
<evidence type="ECO:0000256" key="3">
    <source>
        <dbReference type="ARBA" id="ARBA00022723"/>
    </source>
</evidence>
<feature type="domain" description="Enoyl reductase (ER)" evidence="7">
    <location>
        <begin position="12"/>
        <end position="362"/>
    </location>
</feature>
<dbReference type="InterPro" id="IPR002328">
    <property type="entry name" value="ADH_Zn_CS"/>
</dbReference>
<accession>A0A543NI88</accession>
<comment type="cofactor">
    <cofactor evidence="1 6">
        <name>Zn(2+)</name>
        <dbReference type="ChEBI" id="CHEBI:29105"/>
    </cofactor>
</comment>
<dbReference type="RefSeq" id="WP_141922974.1">
    <property type="nucleotide sequence ID" value="NZ_VFQC01000001.1"/>
</dbReference>
<keyword evidence="5" id="KW-0560">Oxidoreductase</keyword>
<evidence type="ECO:0000256" key="5">
    <source>
        <dbReference type="ARBA" id="ARBA00023002"/>
    </source>
</evidence>
<dbReference type="AlphaFoldDB" id="A0A543NI88"/>
<dbReference type="EMBL" id="VFQC01000001">
    <property type="protein sequence ID" value="TQN31556.1"/>
    <property type="molecule type" value="Genomic_DNA"/>
</dbReference>
<name>A0A543NI88_9ACTN</name>
<proteinExistence type="inferred from homology"/>
<comment type="caution">
    <text evidence="8">The sequence shown here is derived from an EMBL/GenBank/DDBJ whole genome shotgun (WGS) entry which is preliminary data.</text>
</comment>
<dbReference type="InterPro" id="IPR011032">
    <property type="entry name" value="GroES-like_sf"/>
</dbReference>